<comment type="caution">
    <text evidence="2">The sequence shown here is derived from an EMBL/GenBank/DDBJ whole genome shotgun (WGS) entry which is preliminary data.</text>
</comment>
<gene>
    <name evidence="2" type="ORF">WUBG_01932</name>
</gene>
<feature type="compositionally biased region" description="Acidic residues" evidence="1">
    <location>
        <begin position="66"/>
        <end position="75"/>
    </location>
</feature>
<feature type="region of interest" description="Disordered" evidence="1">
    <location>
        <begin position="66"/>
        <end position="86"/>
    </location>
</feature>
<organism evidence="2 3">
    <name type="scientific">Wuchereria bancrofti</name>
    <dbReference type="NCBI Taxonomy" id="6293"/>
    <lineage>
        <taxon>Eukaryota</taxon>
        <taxon>Metazoa</taxon>
        <taxon>Ecdysozoa</taxon>
        <taxon>Nematoda</taxon>
        <taxon>Chromadorea</taxon>
        <taxon>Rhabditida</taxon>
        <taxon>Spirurina</taxon>
        <taxon>Spiruromorpha</taxon>
        <taxon>Filarioidea</taxon>
        <taxon>Onchocercidae</taxon>
        <taxon>Wuchereria</taxon>
    </lineage>
</organism>
<dbReference type="Proteomes" id="UP000004810">
    <property type="component" value="Unassembled WGS sequence"/>
</dbReference>
<dbReference type="EMBL" id="ADBV01000478">
    <property type="protein sequence ID" value="EJW87152.1"/>
    <property type="molecule type" value="Genomic_DNA"/>
</dbReference>
<proteinExistence type="predicted"/>
<evidence type="ECO:0000256" key="1">
    <source>
        <dbReference type="SAM" id="MobiDB-lite"/>
    </source>
</evidence>
<evidence type="ECO:0000313" key="2">
    <source>
        <dbReference type="EMBL" id="EJW87152.1"/>
    </source>
</evidence>
<accession>J9FC56</accession>
<name>J9FC56_WUCBA</name>
<evidence type="ECO:0000313" key="3">
    <source>
        <dbReference type="Proteomes" id="UP000004810"/>
    </source>
</evidence>
<feature type="compositionally biased region" description="Basic and acidic residues" evidence="1">
    <location>
        <begin position="76"/>
        <end position="86"/>
    </location>
</feature>
<sequence length="86" mass="9510">MLAEEETDLLALTNNNETECVINQNDKVDNNNDNLSVNSTILPPQSFHTKIINNVGHRGSIILINDDDDDDDGVDVDDKNKSITSK</sequence>
<protein>
    <submittedName>
        <fullName evidence="2">Uncharacterized protein</fullName>
    </submittedName>
</protein>
<reference evidence="3" key="1">
    <citation type="submission" date="2012-08" db="EMBL/GenBank/DDBJ databases">
        <title>The Genome Sequence of Wuchereria bancrofti.</title>
        <authorList>
            <person name="Nutman T.B."/>
            <person name="Fink D.L."/>
            <person name="Russ C."/>
            <person name="Young S."/>
            <person name="Zeng Q."/>
            <person name="Koehrsen M."/>
            <person name="Alvarado L."/>
            <person name="Berlin A."/>
            <person name="Chapman S.B."/>
            <person name="Chen Z."/>
            <person name="Freedman E."/>
            <person name="Gellesch M."/>
            <person name="Goldberg J."/>
            <person name="Griggs A."/>
            <person name="Gujja S."/>
            <person name="Heilman E.R."/>
            <person name="Heiman D."/>
            <person name="Hepburn T."/>
            <person name="Howarth C."/>
            <person name="Jen D."/>
            <person name="Larson L."/>
            <person name="Lewis B."/>
            <person name="Mehta T."/>
            <person name="Park D."/>
            <person name="Pearson M."/>
            <person name="Roberts A."/>
            <person name="Saif S."/>
            <person name="Shea T."/>
            <person name="Shenoy N."/>
            <person name="Sisk P."/>
            <person name="Stolte C."/>
            <person name="Sykes S."/>
            <person name="Walk T."/>
            <person name="White J."/>
            <person name="Yandava C."/>
            <person name="Haas B."/>
            <person name="Henn M.R."/>
            <person name="Nusbaum C."/>
            <person name="Birren B."/>
        </authorList>
    </citation>
    <scope>NUCLEOTIDE SEQUENCE [LARGE SCALE GENOMIC DNA]</scope>
    <source>
        <strain evidence="3">NA</strain>
    </source>
</reference>
<dbReference type="AlphaFoldDB" id="J9FC56"/>